<dbReference type="Proteomes" id="UP000006015">
    <property type="component" value="Unassembled WGS sequence"/>
</dbReference>
<evidence type="ECO:0000313" key="3">
    <source>
        <dbReference type="Proteomes" id="UP000006015"/>
    </source>
</evidence>
<keyword evidence="3" id="KW-1185">Reference proteome</keyword>
<feature type="region of interest" description="Disordered" evidence="1">
    <location>
        <begin position="1"/>
        <end position="52"/>
    </location>
</feature>
<feature type="compositionally biased region" description="Basic and acidic residues" evidence="1">
    <location>
        <begin position="39"/>
        <end position="52"/>
    </location>
</feature>
<dbReference type="EMBL" id="ADNS01000005">
    <property type="protein sequence ID" value="EFG81912.1"/>
    <property type="molecule type" value="Genomic_DNA"/>
</dbReference>
<gene>
    <name evidence="2" type="ORF">HMPREF0281_00899</name>
</gene>
<proteinExistence type="predicted"/>
<comment type="caution">
    <text evidence="2">The sequence shown here is derived from an EMBL/GenBank/DDBJ whole genome shotgun (WGS) entry which is preliminary data.</text>
</comment>
<sequence>MPSGNTVRASDYLNHHKYQNAKNGNPKRVPFKWQNKHTNGTDDESKSSKTDEYCEPSGTCAIYIHVDGMQEIGDREKEHESRHVDQEPCCSTVRAAFNKVPHRQRPHVNRN</sequence>
<evidence type="ECO:0000313" key="2">
    <source>
        <dbReference type="EMBL" id="EFG81912.1"/>
    </source>
</evidence>
<protein>
    <submittedName>
        <fullName evidence="2">Uncharacterized protein</fullName>
    </submittedName>
</protein>
<evidence type="ECO:0000256" key="1">
    <source>
        <dbReference type="SAM" id="MobiDB-lite"/>
    </source>
</evidence>
<accession>A0ABN0AG99</accession>
<name>A0ABN0AG99_CORAM</name>
<organism evidence="2 3">
    <name type="scientific">Corynebacterium ammoniagenes DSM 20306</name>
    <dbReference type="NCBI Taxonomy" id="649754"/>
    <lineage>
        <taxon>Bacteria</taxon>
        <taxon>Bacillati</taxon>
        <taxon>Actinomycetota</taxon>
        <taxon>Actinomycetes</taxon>
        <taxon>Mycobacteriales</taxon>
        <taxon>Corynebacteriaceae</taxon>
        <taxon>Corynebacterium</taxon>
    </lineage>
</organism>
<reference evidence="2 3" key="1">
    <citation type="submission" date="2010-04" db="EMBL/GenBank/DDBJ databases">
        <authorList>
            <person name="Weinstock G."/>
            <person name="Sodergren E."/>
            <person name="Clifton S."/>
            <person name="Fulton L."/>
            <person name="Fulton B."/>
            <person name="Courtney L."/>
            <person name="Fronick C."/>
            <person name="Harrison M."/>
            <person name="Strong C."/>
            <person name="Farmer C."/>
            <person name="Delahaunty K."/>
            <person name="Markovic C."/>
            <person name="Hall O."/>
            <person name="Minx P."/>
            <person name="Tomlinson C."/>
            <person name="Mitreva M."/>
            <person name="Hou S."/>
            <person name="Wollam A."/>
            <person name="Pepin K.H."/>
            <person name="Johnson M."/>
            <person name="Bhonagiri V."/>
            <person name="Zhang X."/>
            <person name="Suruliraj S."/>
            <person name="Warren W."/>
            <person name="Chinwalla A."/>
            <person name="Mardis E.R."/>
            <person name="Wilson R.K."/>
        </authorList>
    </citation>
    <scope>NUCLEOTIDE SEQUENCE [LARGE SCALE GENOMIC DNA]</scope>
    <source>
        <strain evidence="2 3">DSM 20306</strain>
    </source>
</reference>